<dbReference type="InterPro" id="IPR011429">
    <property type="entry name" value="Cyt_c_Planctomycete-type"/>
</dbReference>
<dbReference type="GO" id="GO:0006281">
    <property type="term" value="P:DNA repair"/>
    <property type="evidence" value="ECO:0007669"/>
    <property type="project" value="InterPro"/>
</dbReference>
<dbReference type="InterPro" id="IPR004026">
    <property type="entry name" value="Ada_DNA_repair_Zn-bd"/>
</dbReference>
<feature type="domain" description="Cytochrome C Planctomycete-type" evidence="4">
    <location>
        <begin position="126"/>
        <end position="181"/>
    </location>
</feature>
<protein>
    <recommendedName>
        <fullName evidence="7">Planctomycete cytochrome C</fullName>
    </recommendedName>
</protein>
<dbReference type="GO" id="GO:0006355">
    <property type="term" value="P:regulation of DNA-templated transcription"/>
    <property type="evidence" value="ECO:0007669"/>
    <property type="project" value="InterPro"/>
</dbReference>
<dbReference type="AlphaFoldDB" id="A0A432MG64"/>
<reference evidence="5 6" key="2">
    <citation type="submission" date="2019-01" db="EMBL/GenBank/DDBJ databases">
        <title>Tautonia sociabilis, a novel thermotolerant planctomycete of Isosphaeraceae family, isolated from a 4000 m deep subterranean habitat.</title>
        <authorList>
            <person name="Kovaleva O.L."/>
            <person name="Elcheninov A.G."/>
            <person name="Van Heerden E."/>
            <person name="Toshchakov S.V."/>
            <person name="Novikov A."/>
            <person name="Bonch-Osmolovskaya E.A."/>
            <person name="Kublanov I.V."/>
        </authorList>
    </citation>
    <scope>NUCLEOTIDE SEQUENCE [LARGE SCALE GENOMIC DNA]</scope>
    <source>
        <strain evidence="5 6">GM2012</strain>
    </source>
</reference>
<keyword evidence="2" id="KW-0732">Signal</keyword>
<name>A0A432MG64_9BACT</name>
<dbReference type="GO" id="GO:0008270">
    <property type="term" value="F:zinc ion binding"/>
    <property type="evidence" value="ECO:0007669"/>
    <property type="project" value="InterPro"/>
</dbReference>
<dbReference type="GO" id="GO:0003677">
    <property type="term" value="F:DNA binding"/>
    <property type="evidence" value="ECO:0007669"/>
    <property type="project" value="InterPro"/>
</dbReference>
<sequence length="511" mass="54326">MRRPRIIAPSPALKAASLLLLVITLGTGGRAQDVGGPVVGSRGSKVYHEPGCRSAERLSPENRIPFATPGAAEANGFRACKTCKPNQAIRMISLFQPSPAGPSSRQEKDDAPTFSADVAPVLVANCLRCHNERDRRGDLDMSTFRSLMTGTDAGPVISPSDPESSELLLRIKGESTPKMPPGNTDLAGETIARIEAWIAAGARLDAGANPNAPLAEVAVSPEELRNAALARLSKQERRDRLVEEAQRRWAQAGAPGEPTLTAGDRVLLFGTLPEARASRAVTLLDQAIPAVRSLLSRPGKPALGSPMEISAYVFTDRNHYAEFVRTVARQEPMAGEQARADLSGEAPYLAALDPMLGQEATEAASSGASRSLEGLLVEQLGAGAVTATDSNAPRWLALGYGALLAAKVEPRGAEVARLRAATLRAAQLGWTTKANEALGDVLDPEETRALGFSLLEWLSAANPRAVGPFVRGMLGGRERLDEGILQLFGASREQFLTAWGQWVSSRYARGR</sequence>
<dbReference type="RefSeq" id="WP_126726903.1">
    <property type="nucleotide sequence ID" value="NZ_RYZH01000039.1"/>
</dbReference>
<dbReference type="Pfam" id="PF02805">
    <property type="entry name" value="Ada_Zn_binding"/>
    <property type="match status" value="1"/>
</dbReference>
<dbReference type="InterPro" id="IPR035451">
    <property type="entry name" value="Ada-like_dom_sf"/>
</dbReference>
<evidence type="ECO:0000313" key="6">
    <source>
        <dbReference type="Proteomes" id="UP000280296"/>
    </source>
</evidence>
<dbReference type="SUPFAM" id="SSF57884">
    <property type="entry name" value="Ada DNA repair protein, N-terminal domain (N-Ada 10)"/>
    <property type="match status" value="1"/>
</dbReference>
<organism evidence="5 6">
    <name type="scientific">Tautonia sociabilis</name>
    <dbReference type="NCBI Taxonomy" id="2080755"/>
    <lineage>
        <taxon>Bacteria</taxon>
        <taxon>Pseudomonadati</taxon>
        <taxon>Planctomycetota</taxon>
        <taxon>Planctomycetia</taxon>
        <taxon>Isosphaerales</taxon>
        <taxon>Isosphaeraceae</taxon>
        <taxon>Tautonia</taxon>
    </lineage>
</organism>
<feature type="chain" id="PRO_5019515873" description="Planctomycete cytochrome C" evidence="2">
    <location>
        <begin position="32"/>
        <end position="511"/>
    </location>
</feature>
<evidence type="ECO:0000313" key="5">
    <source>
        <dbReference type="EMBL" id="RUL85526.1"/>
    </source>
</evidence>
<feature type="domain" description="Ada DNA repair metal-binding" evidence="3">
    <location>
        <begin position="38"/>
        <end position="85"/>
    </location>
</feature>
<dbReference type="Proteomes" id="UP000280296">
    <property type="component" value="Unassembled WGS sequence"/>
</dbReference>
<proteinExistence type="predicted"/>
<evidence type="ECO:0000259" key="3">
    <source>
        <dbReference type="Pfam" id="PF02805"/>
    </source>
</evidence>
<dbReference type="Gene3D" id="3.40.10.10">
    <property type="entry name" value="DNA Methylphosphotriester Repair Domain"/>
    <property type="match status" value="1"/>
</dbReference>
<evidence type="ECO:0008006" key="7">
    <source>
        <dbReference type="Google" id="ProtNLM"/>
    </source>
</evidence>
<dbReference type="GO" id="GO:0008168">
    <property type="term" value="F:methyltransferase activity"/>
    <property type="evidence" value="ECO:0007669"/>
    <property type="project" value="InterPro"/>
</dbReference>
<evidence type="ECO:0000256" key="2">
    <source>
        <dbReference type="SAM" id="SignalP"/>
    </source>
</evidence>
<evidence type="ECO:0000259" key="4">
    <source>
        <dbReference type="Pfam" id="PF07635"/>
    </source>
</evidence>
<keyword evidence="1" id="KW-0010">Activator</keyword>
<dbReference type="PANTHER" id="PTHR35889">
    <property type="entry name" value="CYCLOINULO-OLIGOSACCHARIDE FRUCTANOTRANSFERASE-RELATED"/>
    <property type="match status" value="1"/>
</dbReference>
<dbReference type="OrthoDB" id="9809746at2"/>
<evidence type="ECO:0000256" key="1">
    <source>
        <dbReference type="ARBA" id="ARBA00023159"/>
    </source>
</evidence>
<keyword evidence="6" id="KW-1185">Reference proteome</keyword>
<dbReference type="Pfam" id="PF07635">
    <property type="entry name" value="PSCyt1"/>
    <property type="match status" value="1"/>
</dbReference>
<gene>
    <name evidence="5" type="ORF">TsocGM_18270</name>
</gene>
<reference evidence="5 6" key="1">
    <citation type="submission" date="2018-12" db="EMBL/GenBank/DDBJ databases">
        <authorList>
            <person name="Toschakov S.V."/>
        </authorList>
    </citation>
    <scope>NUCLEOTIDE SEQUENCE [LARGE SCALE GENOMIC DNA]</scope>
    <source>
        <strain evidence="5 6">GM2012</strain>
    </source>
</reference>
<dbReference type="EMBL" id="RYZH01000039">
    <property type="protein sequence ID" value="RUL85526.1"/>
    <property type="molecule type" value="Genomic_DNA"/>
</dbReference>
<dbReference type="PANTHER" id="PTHR35889:SF3">
    <property type="entry name" value="F-BOX DOMAIN-CONTAINING PROTEIN"/>
    <property type="match status" value="1"/>
</dbReference>
<accession>A0A432MG64</accession>
<feature type="signal peptide" evidence="2">
    <location>
        <begin position="1"/>
        <end position="31"/>
    </location>
</feature>
<comment type="caution">
    <text evidence="5">The sequence shown here is derived from an EMBL/GenBank/DDBJ whole genome shotgun (WGS) entry which is preliminary data.</text>
</comment>